<dbReference type="EMBL" id="MK814659">
    <property type="protein sequence ID" value="QCI06720.1"/>
    <property type="molecule type" value="Genomic_DNA"/>
</dbReference>
<evidence type="ECO:0000313" key="1">
    <source>
        <dbReference type="EMBL" id="QCI06720.1"/>
    </source>
</evidence>
<dbReference type="InterPro" id="IPR014710">
    <property type="entry name" value="RmlC-like_jellyroll"/>
</dbReference>
<dbReference type="AlphaFoldDB" id="A0A4D6WWD7"/>
<dbReference type="SUPFAM" id="SSF46785">
    <property type="entry name" value="Winged helix' DNA-binding domain"/>
    <property type="match status" value="1"/>
</dbReference>
<proteinExistence type="predicted"/>
<keyword evidence="1" id="KW-0934">Plastid</keyword>
<dbReference type="SUPFAM" id="SSF51206">
    <property type="entry name" value="cAMP-binding domain-like"/>
    <property type="match status" value="1"/>
</dbReference>
<reference evidence="1" key="2">
    <citation type="submission" date="2019-04" db="EMBL/GenBank/DDBJ databases">
        <authorList>
            <person name="Pasella M."/>
        </authorList>
    </citation>
    <scope>NUCLEOTIDE SEQUENCE</scope>
</reference>
<geneLocation type="plastid" evidence="1"/>
<protein>
    <submittedName>
        <fullName evidence="1">Global nitrogen transcriptional regulator</fullName>
    </submittedName>
</protein>
<gene>
    <name evidence="1" type="primary">ntcA</name>
</gene>
<accession>A0A4D6WWD7</accession>
<dbReference type="InterPro" id="IPR036390">
    <property type="entry name" value="WH_DNA-bd_sf"/>
</dbReference>
<sequence>MEWIHYLSNSNIPFYIYKIKSGDAIIEACSYKLKKLAIILHGTIYLSQIFSNQETIPISILHKNNIIDLDNYLLYHQSYYKISAIKESYIMLISSNDLINYQEINNRILYSLLINYKLTLYNENHIRYILSHKSIKYRIIQLLIILSTYFGKIDKDLVKIQLKIKIEDLAILTGSNINITHKILNILKSQKILKKSHKTSFIISVTSLINNIYLLN</sequence>
<dbReference type="Gene3D" id="2.60.120.10">
    <property type="entry name" value="Jelly Rolls"/>
    <property type="match status" value="1"/>
</dbReference>
<dbReference type="InterPro" id="IPR018490">
    <property type="entry name" value="cNMP-bd_dom_sf"/>
</dbReference>
<organism evidence="1">
    <name type="scientific">Gayliella sp</name>
    <dbReference type="NCBI Taxonomy" id="2575623"/>
    <lineage>
        <taxon>Eukaryota</taxon>
        <taxon>Rhodophyta</taxon>
        <taxon>Florideophyceae</taxon>
        <taxon>Rhodymeniophycidae</taxon>
        <taxon>Ceramiales</taxon>
        <taxon>Ceramiaceae</taxon>
        <taxon>Gayliella</taxon>
    </lineage>
</organism>
<name>A0A4D6WWD7_9FLOR</name>
<reference evidence="1" key="1">
    <citation type="journal article" date="2019" name="Mol. Phylogenet. Evol.">
        <title>Morphological evolution and classification of the red algal order Ceramiales inferred using plastid phylogenomics.</title>
        <authorList>
            <person name="Diaz-Tapia P."/>
            <person name="Pasella M.M."/>
            <person name="Verbruggen H."/>
            <person name="Maggs C.A."/>
        </authorList>
    </citation>
    <scope>NUCLEOTIDE SEQUENCE</scope>
</reference>